<keyword evidence="1" id="KW-0812">Transmembrane</keyword>
<organism evidence="2 3">
    <name type="scientific">Homoserinimonas hongtaonis</name>
    <dbReference type="NCBI Taxonomy" id="2079791"/>
    <lineage>
        <taxon>Bacteria</taxon>
        <taxon>Bacillati</taxon>
        <taxon>Actinomycetota</taxon>
        <taxon>Actinomycetes</taxon>
        <taxon>Micrococcales</taxon>
        <taxon>Microbacteriaceae</taxon>
        <taxon>Homoserinimonas</taxon>
    </lineage>
</organism>
<keyword evidence="1" id="KW-0472">Membrane</keyword>
<dbReference type="Proteomes" id="UP000244978">
    <property type="component" value="Unassembled WGS sequence"/>
</dbReference>
<dbReference type="SUPFAM" id="SSF54523">
    <property type="entry name" value="Pili subunits"/>
    <property type="match status" value="1"/>
</dbReference>
<evidence type="ECO:0000256" key="1">
    <source>
        <dbReference type="SAM" id="Phobius"/>
    </source>
</evidence>
<evidence type="ECO:0000313" key="2">
    <source>
        <dbReference type="EMBL" id="PWB97474.1"/>
    </source>
</evidence>
<dbReference type="PROSITE" id="PS00409">
    <property type="entry name" value="PROKAR_NTER_METHYL"/>
    <property type="match status" value="1"/>
</dbReference>
<reference evidence="3" key="1">
    <citation type="submission" date="2018-04" db="EMBL/GenBank/DDBJ databases">
        <authorList>
            <person name="Liu S."/>
            <person name="Wang Z."/>
            <person name="Li J."/>
        </authorList>
    </citation>
    <scope>NUCLEOTIDE SEQUENCE [LARGE SCALE GENOMIC DNA]</scope>
    <source>
        <strain evidence="3">S1194</strain>
    </source>
</reference>
<gene>
    <name evidence="2" type="ORF">DF220_06245</name>
</gene>
<dbReference type="InterPro" id="IPR045584">
    <property type="entry name" value="Pilin-like"/>
</dbReference>
<sequence>MSRLRALLSARHDRDSGMTLIEVVVAIGILGLLSTLSLGFYMTSMESATTHQRREIAITVANESMEILNGWTPNLAALTSGRSQTNVLAQWATPVSGLANTYQVWDDVPVAATEAIPISRTVVRSGTEFTVVVYIGTCYKRFDSSECTKLPSATPPAVPPSGTAHMVRAIVDVRWTAGTSCATTACRYSAATLIDVTGSDLEWITTGAGTP</sequence>
<keyword evidence="1" id="KW-1133">Transmembrane helix</keyword>
<comment type="caution">
    <text evidence="2">The sequence shown here is derived from an EMBL/GenBank/DDBJ whole genome shotgun (WGS) entry which is preliminary data.</text>
</comment>
<dbReference type="RefSeq" id="WP_108997429.1">
    <property type="nucleotide sequence ID" value="NZ_QEEX01000001.1"/>
</dbReference>
<dbReference type="NCBIfam" id="TIGR02532">
    <property type="entry name" value="IV_pilin_GFxxxE"/>
    <property type="match status" value="1"/>
</dbReference>
<evidence type="ECO:0008006" key="4">
    <source>
        <dbReference type="Google" id="ProtNLM"/>
    </source>
</evidence>
<dbReference type="Pfam" id="PF07963">
    <property type="entry name" value="N_methyl"/>
    <property type="match status" value="1"/>
</dbReference>
<evidence type="ECO:0000313" key="3">
    <source>
        <dbReference type="Proteomes" id="UP000244978"/>
    </source>
</evidence>
<proteinExistence type="predicted"/>
<accession>A0A2U1T0R7</accession>
<protein>
    <recommendedName>
        <fullName evidence="4">Prepilin-type N-terminal cleavage/methylation domain-containing protein</fullName>
    </recommendedName>
</protein>
<dbReference type="AlphaFoldDB" id="A0A2U1T0R7"/>
<feature type="transmembrane region" description="Helical" evidence="1">
    <location>
        <begin position="20"/>
        <end position="42"/>
    </location>
</feature>
<keyword evidence="3" id="KW-1185">Reference proteome</keyword>
<dbReference type="InterPro" id="IPR012902">
    <property type="entry name" value="N_methyl_site"/>
</dbReference>
<dbReference type="EMBL" id="QEEX01000001">
    <property type="protein sequence ID" value="PWB97474.1"/>
    <property type="molecule type" value="Genomic_DNA"/>
</dbReference>
<name>A0A2U1T0R7_9MICO</name>